<name>A0A9Q1K205_9CARY</name>
<sequence length="226" mass="24814">MSFLLREESSTTPLKLSLSSLPRHKPPPEPLVTPPFQPMVSVPFEWEEVPGRPKTTNLLSPFKPKSVRCLKLPPIMSTEAKVSSTMPSSPTTVLDGPFMGRSVSFGPIFENAGPKNAIVTDDLGFYGNESSDGLDQGKSESDISAHFDSCKCGGPRCDPKTSKKGNLGILPWDSGICDVDVQVKITRLRRSRGSLYKLTRKSSLLLEGIYGSLKQMVGRKFTRKRN</sequence>
<dbReference type="PANTHER" id="PTHR34371:SF6">
    <property type="entry name" value="MEMBRANE-ASSOCIATED KINASE REGULATOR 6"/>
    <property type="match status" value="1"/>
</dbReference>
<dbReference type="PANTHER" id="PTHR34371">
    <property type="entry name" value="OS01G0551000 PROTEIN"/>
    <property type="match status" value="1"/>
</dbReference>
<organism evidence="2 3">
    <name type="scientific">Carnegiea gigantea</name>
    <dbReference type="NCBI Taxonomy" id="171969"/>
    <lineage>
        <taxon>Eukaryota</taxon>
        <taxon>Viridiplantae</taxon>
        <taxon>Streptophyta</taxon>
        <taxon>Embryophyta</taxon>
        <taxon>Tracheophyta</taxon>
        <taxon>Spermatophyta</taxon>
        <taxon>Magnoliopsida</taxon>
        <taxon>eudicotyledons</taxon>
        <taxon>Gunneridae</taxon>
        <taxon>Pentapetalae</taxon>
        <taxon>Caryophyllales</taxon>
        <taxon>Cactineae</taxon>
        <taxon>Cactaceae</taxon>
        <taxon>Cactoideae</taxon>
        <taxon>Echinocereeae</taxon>
        <taxon>Carnegiea</taxon>
    </lineage>
</organism>
<gene>
    <name evidence="2" type="ORF">Cgig2_028388</name>
</gene>
<dbReference type="InterPro" id="IPR007789">
    <property type="entry name" value="DUF688"/>
</dbReference>
<reference evidence="2" key="1">
    <citation type="submission" date="2022-04" db="EMBL/GenBank/DDBJ databases">
        <title>Carnegiea gigantea Genome sequencing and assembly v2.</title>
        <authorList>
            <person name="Copetti D."/>
            <person name="Sanderson M.J."/>
            <person name="Burquez A."/>
            <person name="Wojciechowski M.F."/>
        </authorList>
    </citation>
    <scope>NUCLEOTIDE SEQUENCE</scope>
    <source>
        <strain evidence="2">SGP5-SGP5p</strain>
        <tissue evidence="2">Aerial part</tissue>
    </source>
</reference>
<dbReference type="EMBL" id="JAKOGI010000428">
    <property type="protein sequence ID" value="KAJ8435202.1"/>
    <property type="molecule type" value="Genomic_DNA"/>
</dbReference>
<proteinExistence type="predicted"/>
<feature type="compositionally biased region" description="Low complexity" evidence="1">
    <location>
        <begin position="10"/>
        <end position="21"/>
    </location>
</feature>
<protein>
    <submittedName>
        <fullName evidence="2">Uncharacterized protein</fullName>
    </submittedName>
</protein>
<evidence type="ECO:0000256" key="1">
    <source>
        <dbReference type="SAM" id="MobiDB-lite"/>
    </source>
</evidence>
<dbReference type="AlphaFoldDB" id="A0A9Q1K205"/>
<feature type="region of interest" description="Disordered" evidence="1">
    <location>
        <begin position="1"/>
        <end position="35"/>
    </location>
</feature>
<comment type="caution">
    <text evidence="2">The sequence shown here is derived from an EMBL/GenBank/DDBJ whole genome shotgun (WGS) entry which is preliminary data.</text>
</comment>
<accession>A0A9Q1K205</accession>
<dbReference type="OrthoDB" id="1934555at2759"/>
<dbReference type="Pfam" id="PF05097">
    <property type="entry name" value="DUF688"/>
    <property type="match status" value="1"/>
</dbReference>
<keyword evidence="3" id="KW-1185">Reference proteome</keyword>
<evidence type="ECO:0000313" key="3">
    <source>
        <dbReference type="Proteomes" id="UP001153076"/>
    </source>
</evidence>
<evidence type="ECO:0000313" key="2">
    <source>
        <dbReference type="EMBL" id="KAJ8435202.1"/>
    </source>
</evidence>
<dbReference type="Proteomes" id="UP001153076">
    <property type="component" value="Unassembled WGS sequence"/>
</dbReference>